<proteinExistence type="predicted"/>
<dbReference type="PANTHER" id="PTHR19855">
    <property type="entry name" value="WD40 REPEAT PROTEIN 12, 37"/>
    <property type="match status" value="1"/>
</dbReference>
<evidence type="ECO:0000256" key="4">
    <source>
        <dbReference type="ARBA" id="ARBA00022840"/>
    </source>
</evidence>
<keyword evidence="2" id="KW-0677">Repeat</keyword>
<dbReference type="EMBL" id="UZAL01033719">
    <property type="protein sequence ID" value="VDP63981.1"/>
    <property type="molecule type" value="Genomic_DNA"/>
</dbReference>
<organism evidence="5 6">
    <name type="scientific">Schistosoma mattheei</name>
    <dbReference type="NCBI Taxonomy" id="31246"/>
    <lineage>
        <taxon>Eukaryota</taxon>
        <taxon>Metazoa</taxon>
        <taxon>Spiralia</taxon>
        <taxon>Lophotrochozoa</taxon>
        <taxon>Platyhelminthes</taxon>
        <taxon>Trematoda</taxon>
        <taxon>Digenea</taxon>
        <taxon>Strigeidida</taxon>
        <taxon>Schistosomatoidea</taxon>
        <taxon>Schistosomatidae</taxon>
        <taxon>Schistosoma</taxon>
    </lineage>
</organism>
<dbReference type="PRINTS" id="PR00320">
    <property type="entry name" value="GPROTEINBRPT"/>
</dbReference>
<evidence type="ECO:0000256" key="3">
    <source>
        <dbReference type="ARBA" id="ARBA00022741"/>
    </source>
</evidence>
<dbReference type="InterPro" id="IPR001680">
    <property type="entry name" value="WD40_rpt"/>
</dbReference>
<dbReference type="InterPro" id="IPR036322">
    <property type="entry name" value="WD40_repeat_dom_sf"/>
</dbReference>
<evidence type="ECO:0000256" key="2">
    <source>
        <dbReference type="ARBA" id="ARBA00022737"/>
    </source>
</evidence>
<dbReference type="GO" id="GO:0005524">
    <property type="term" value="F:ATP binding"/>
    <property type="evidence" value="ECO:0007669"/>
    <property type="project" value="UniProtKB-KW"/>
</dbReference>
<dbReference type="PROSITE" id="PS50294">
    <property type="entry name" value="WD_REPEATS_REGION"/>
    <property type="match status" value="1"/>
</dbReference>
<dbReference type="InterPro" id="IPR020472">
    <property type="entry name" value="WD40_PAC1"/>
</dbReference>
<dbReference type="Gene3D" id="2.130.10.10">
    <property type="entry name" value="YVTN repeat-like/Quinoprotein amine dehydrogenase"/>
    <property type="match status" value="2"/>
</dbReference>
<dbReference type="CDD" id="cd02019">
    <property type="entry name" value="NK"/>
    <property type="match status" value="1"/>
</dbReference>
<dbReference type="Gene3D" id="3.40.50.300">
    <property type="entry name" value="P-loop containing nucleotide triphosphate hydrolases"/>
    <property type="match status" value="1"/>
</dbReference>
<sequence>MSNYHLPRWTIFADVAVGYKKAESNQTKNEAVFVTGGFDQTAQIWHWDLSSNKVNCIAVCRGHSETVMTAASRFSNNSDTHTTHFATGSWDTTIKIWSAGIEPTDLSEETGGIVHVRKSTSKTPTRIPLFTLAGHRETVTRICWLPSTLTNDSEIKPGGNQLLSISWDHSLRIWDCEAAKGNTGAEVRCILSNHALHDADVNSRGILTASSDNCIRIFDPRAETPLVLSGFQGHTGWLTSVAWAPHRQDQFISGSIDRSVRLWDTRNPRSSLYDLMGHADIVTDVDWAPAIKLLTNDKPIHYILSSSADSTVKVYHYPDYYTYKMPLILLCGYPCSGKSTIVSLLADILMQHLPHYSILIVDEFKSGNLQSKITTNYDIRCDIYADSLKEREFRGQQKSEVERALTQSQSTIVIMDAPNYIKGYRYELYCMAKSHKHQQIVLFSDIPPEISEHWNSKVNFNYSCSLLCSSICLLLSLLLFRYDSQSFKRSLQKS</sequence>
<keyword evidence="1" id="KW-0853">WD repeat</keyword>
<dbReference type="SUPFAM" id="SSF52540">
    <property type="entry name" value="P-loop containing nucleoside triphosphate hydrolases"/>
    <property type="match status" value="1"/>
</dbReference>
<dbReference type="Pfam" id="PF00400">
    <property type="entry name" value="WD40"/>
    <property type="match status" value="4"/>
</dbReference>
<name>A0A183PGY5_9TREM</name>
<protein>
    <submittedName>
        <fullName evidence="5">Uncharacterized protein</fullName>
    </submittedName>
</protein>
<dbReference type="SMART" id="SM00320">
    <property type="entry name" value="WD40"/>
    <property type="match status" value="5"/>
</dbReference>
<evidence type="ECO:0000313" key="6">
    <source>
        <dbReference type="Proteomes" id="UP000269396"/>
    </source>
</evidence>
<evidence type="ECO:0000313" key="5">
    <source>
        <dbReference type="EMBL" id="VDP63981.1"/>
    </source>
</evidence>
<keyword evidence="4" id="KW-0067">ATP-binding</keyword>
<dbReference type="STRING" id="31246.A0A183PGY5"/>
<dbReference type="PROSITE" id="PS50082">
    <property type="entry name" value="WD_REPEATS_2"/>
    <property type="match status" value="1"/>
</dbReference>
<keyword evidence="6" id="KW-1185">Reference proteome</keyword>
<dbReference type="AlphaFoldDB" id="A0A183PGY5"/>
<dbReference type="Proteomes" id="UP000269396">
    <property type="component" value="Unassembled WGS sequence"/>
</dbReference>
<dbReference type="PANTHER" id="PTHR19855:SF11">
    <property type="entry name" value="RIBOSOME BIOGENESIS PROTEIN WDR12"/>
    <property type="match status" value="1"/>
</dbReference>
<evidence type="ECO:0000256" key="1">
    <source>
        <dbReference type="ARBA" id="ARBA00022574"/>
    </source>
</evidence>
<accession>A0A183PGY5</accession>
<keyword evidence="3" id="KW-0547">Nucleotide-binding</keyword>
<dbReference type="InterPro" id="IPR013641">
    <property type="entry name" value="KTI12/PSTK"/>
</dbReference>
<dbReference type="Pfam" id="PF08433">
    <property type="entry name" value="KTI12"/>
    <property type="match status" value="1"/>
</dbReference>
<reference evidence="5 6" key="1">
    <citation type="submission" date="2018-11" db="EMBL/GenBank/DDBJ databases">
        <authorList>
            <consortium name="Pathogen Informatics"/>
        </authorList>
    </citation>
    <scope>NUCLEOTIDE SEQUENCE [LARGE SCALE GENOMIC DNA]</scope>
    <source>
        <strain>Denwood</strain>
        <strain evidence="6">Zambia</strain>
    </source>
</reference>
<dbReference type="InterPro" id="IPR015943">
    <property type="entry name" value="WD40/YVTN_repeat-like_dom_sf"/>
</dbReference>
<dbReference type="SUPFAM" id="SSF50978">
    <property type="entry name" value="WD40 repeat-like"/>
    <property type="match status" value="1"/>
</dbReference>
<dbReference type="InterPro" id="IPR027417">
    <property type="entry name" value="P-loop_NTPase"/>
</dbReference>
<gene>
    <name evidence="5" type="ORF">SMTD_LOCUS13621</name>
</gene>